<keyword evidence="6" id="KW-0732">Signal</keyword>
<feature type="domain" description="Porin" evidence="11">
    <location>
        <begin position="2"/>
        <end position="275"/>
    </location>
</feature>
<gene>
    <name evidence="12" type="ORF">GCM10007935_20210</name>
</gene>
<evidence type="ECO:0000256" key="8">
    <source>
        <dbReference type="ARBA" id="ARBA00023114"/>
    </source>
</evidence>
<reference evidence="13" key="1">
    <citation type="journal article" date="2019" name="Int. J. Syst. Evol. Microbiol.">
        <title>The Global Catalogue of Microorganisms (GCM) 10K type strain sequencing project: providing services to taxonomists for standard genome sequencing and annotation.</title>
        <authorList>
            <consortium name="The Broad Institute Genomics Platform"/>
            <consortium name="The Broad Institute Genome Sequencing Center for Infectious Disease"/>
            <person name="Wu L."/>
            <person name="Ma J."/>
        </authorList>
    </citation>
    <scope>NUCLEOTIDE SEQUENCE [LARGE SCALE GENOMIC DNA]</scope>
    <source>
        <strain evidence="13">NBRC 109341</strain>
    </source>
</reference>
<evidence type="ECO:0000256" key="10">
    <source>
        <dbReference type="ARBA" id="ARBA00023237"/>
    </source>
</evidence>
<keyword evidence="9" id="KW-0472">Membrane</keyword>
<name>A0ABQ6C754_9BURK</name>
<keyword evidence="7" id="KW-0406">Ion transport</keyword>
<accession>A0ABQ6C754</accession>
<evidence type="ECO:0000256" key="4">
    <source>
        <dbReference type="ARBA" id="ARBA00022452"/>
    </source>
</evidence>
<dbReference type="InterPro" id="IPR002299">
    <property type="entry name" value="Porin_Neis"/>
</dbReference>
<keyword evidence="3" id="KW-0813">Transport</keyword>
<dbReference type="InterPro" id="IPR050298">
    <property type="entry name" value="Gram-neg_bact_OMP"/>
</dbReference>
<dbReference type="SUPFAM" id="SSF56935">
    <property type="entry name" value="Porins"/>
    <property type="match status" value="1"/>
</dbReference>
<evidence type="ECO:0000313" key="12">
    <source>
        <dbReference type="EMBL" id="GLS14590.1"/>
    </source>
</evidence>
<dbReference type="Gene3D" id="2.40.160.10">
    <property type="entry name" value="Porin"/>
    <property type="match status" value="1"/>
</dbReference>
<dbReference type="Pfam" id="PF13609">
    <property type="entry name" value="Porin_4"/>
    <property type="match status" value="1"/>
</dbReference>
<evidence type="ECO:0000256" key="1">
    <source>
        <dbReference type="ARBA" id="ARBA00004571"/>
    </source>
</evidence>
<dbReference type="InterPro" id="IPR033900">
    <property type="entry name" value="Gram_neg_porin_domain"/>
</dbReference>
<keyword evidence="4" id="KW-1134">Transmembrane beta strand</keyword>
<organism evidence="12 13">
    <name type="scientific">Hydrogenophaga electricum</name>
    <dbReference type="NCBI Taxonomy" id="1230953"/>
    <lineage>
        <taxon>Bacteria</taxon>
        <taxon>Pseudomonadati</taxon>
        <taxon>Pseudomonadota</taxon>
        <taxon>Betaproteobacteria</taxon>
        <taxon>Burkholderiales</taxon>
        <taxon>Comamonadaceae</taxon>
        <taxon>Hydrogenophaga</taxon>
    </lineage>
</organism>
<keyword evidence="10" id="KW-0998">Cell outer membrane</keyword>
<evidence type="ECO:0000313" key="13">
    <source>
        <dbReference type="Proteomes" id="UP001156903"/>
    </source>
</evidence>
<evidence type="ECO:0000256" key="6">
    <source>
        <dbReference type="ARBA" id="ARBA00022729"/>
    </source>
</evidence>
<proteinExistence type="predicted"/>
<evidence type="ECO:0000256" key="2">
    <source>
        <dbReference type="ARBA" id="ARBA00011233"/>
    </source>
</evidence>
<comment type="subunit">
    <text evidence="2">Homotrimer.</text>
</comment>
<dbReference type="PANTHER" id="PTHR34501">
    <property type="entry name" value="PROTEIN YDDL-RELATED"/>
    <property type="match status" value="1"/>
</dbReference>
<keyword evidence="13" id="KW-1185">Reference proteome</keyword>
<evidence type="ECO:0000256" key="5">
    <source>
        <dbReference type="ARBA" id="ARBA00022692"/>
    </source>
</evidence>
<comment type="caution">
    <text evidence="12">The sequence shown here is derived from an EMBL/GenBank/DDBJ whole genome shotgun (WGS) entry which is preliminary data.</text>
</comment>
<evidence type="ECO:0000256" key="7">
    <source>
        <dbReference type="ARBA" id="ARBA00023065"/>
    </source>
</evidence>
<dbReference type="RefSeq" id="WP_284307682.1">
    <property type="nucleotide sequence ID" value="NZ_BSPB01000013.1"/>
</dbReference>
<protein>
    <recommendedName>
        <fullName evidence="11">Porin domain-containing protein</fullName>
    </recommendedName>
</protein>
<sequence>MALAAAVAPLGVAWAQSNVTVFGLLDVNLRRIEVGQASRTEVHHSIVVGSRLGFRGTEDLGGGLTAGFWLETAFSPDTGTTPPRVFHSRSTPGLKGSGGELRVGPDLTASFQGFVYYDPFAVNDAGSVQNVFGGSGYALGSGATTSSRTDHAISYFLPADLGGFNGQVMYAPSEGMPGKRYVGARLGYARGPRGVPVGTHGTLCASSVPKDASGASTDGNDAPAVRAGVSAPLVQATMLYGAYSQIHNKGASNATVGSTQPGVARQDSRGLELGLVRAF</sequence>
<dbReference type="Proteomes" id="UP001156903">
    <property type="component" value="Unassembled WGS sequence"/>
</dbReference>
<dbReference type="InterPro" id="IPR023614">
    <property type="entry name" value="Porin_dom_sf"/>
</dbReference>
<keyword evidence="8" id="KW-0626">Porin</keyword>
<evidence type="ECO:0000259" key="11">
    <source>
        <dbReference type="Pfam" id="PF13609"/>
    </source>
</evidence>
<dbReference type="PRINTS" id="PR00184">
    <property type="entry name" value="NEISSPPORIN"/>
</dbReference>
<dbReference type="EMBL" id="BSPB01000013">
    <property type="protein sequence ID" value="GLS14590.1"/>
    <property type="molecule type" value="Genomic_DNA"/>
</dbReference>
<dbReference type="PANTHER" id="PTHR34501:SF9">
    <property type="entry name" value="MAJOR OUTER MEMBRANE PROTEIN P.IA"/>
    <property type="match status" value="1"/>
</dbReference>
<dbReference type="CDD" id="cd00342">
    <property type="entry name" value="gram_neg_porins"/>
    <property type="match status" value="1"/>
</dbReference>
<keyword evidence="5" id="KW-0812">Transmembrane</keyword>
<evidence type="ECO:0000256" key="9">
    <source>
        <dbReference type="ARBA" id="ARBA00023136"/>
    </source>
</evidence>
<comment type="subcellular location">
    <subcellularLocation>
        <location evidence="1">Cell outer membrane</location>
        <topology evidence="1">Multi-pass membrane protein</topology>
    </subcellularLocation>
</comment>
<evidence type="ECO:0000256" key="3">
    <source>
        <dbReference type="ARBA" id="ARBA00022448"/>
    </source>
</evidence>